<organism evidence="2">
    <name type="scientific">Harpegnathos saltator</name>
    <name type="common">Jerdon's jumping ant</name>
    <dbReference type="NCBI Taxonomy" id="610380"/>
    <lineage>
        <taxon>Eukaryota</taxon>
        <taxon>Metazoa</taxon>
        <taxon>Ecdysozoa</taxon>
        <taxon>Arthropoda</taxon>
        <taxon>Hexapoda</taxon>
        <taxon>Insecta</taxon>
        <taxon>Pterygota</taxon>
        <taxon>Neoptera</taxon>
        <taxon>Endopterygota</taxon>
        <taxon>Hymenoptera</taxon>
        <taxon>Apocrita</taxon>
        <taxon>Aculeata</taxon>
        <taxon>Formicoidea</taxon>
        <taxon>Formicidae</taxon>
        <taxon>Ponerinae</taxon>
        <taxon>Ponerini</taxon>
        <taxon>Harpegnathos</taxon>
    </lineage>
</organism>
<accession>E2C9G7</accession>
<dbReference type="Proteomes" id="UP000008237">
    <property type="component" value="Unassembled WGS sequence"/>
</dbReference>
<evidence type="ECO:0000313" key="1">
    <source>
        <dbReference type="EMBL" id="EFN75412.1"/>
    </source>
</evidence>
<keyword evidence="2" id="KW-1185">Reference proteome</keyword>
<dbReference type="AlphaFoldDB" id="E2C9G7"/>
<dbReference type="EMBL" id="GL453853">
    <property type="protein sequence ID" value="EFN75412.1"/>
    <property type="molecule type" value="Genomic_DNA"/>
</dbReference>
<evidence type="ECO:0000313" key="2">
    <source>
        <dbReference type="Proteomes" id="UP000008237"/>
    </source>
</evidence>
<gene>
    <name evidence="1" type="ORF">EAI_06726</name>
</gene>
<dbReference type="InParanoid" id="E2C9G7"/>
<name>E2C9G7_HARSA</name>
<sequence length="104" mass="12158">MGRECWHSFPSCLHSSLFRQHSGEVLKSIHTIRHGPPRIGNDTYRHRHVPTRTDINSYRRRHVPTPTRTDTETCRHRHVLTPTRQINAYVQTIPVTVSQLTLQS</sequence>
<reference evidence="1 2" key="1">
    <citation type="journal article" date="2010" name="Science">
        <title>Genomic comparison of the ants Camponotus floridanus and Harpegnathos saltator.</title>
        <authorList>
            <person name="Bonasio R."/>
            <person name="Zhang G."/>
            <person name="Ye C."/>
            <person name="Mutti N.S."/>
            <person name="Fang X."/>
            <person name="Qin N."/>
            <person name="Donahue G."/>
            <person name="Yang P."/>
            <person name="Li Q."/>
            <person name="Li C."/>
            <person name="Zhang P."/>
            <person name="Huang Z."/>
            <person name="Berger S.L."/>
            <person name="Reinberg D."/>
            <person name="Wang J."/>
            <person name="Liebig J."/>
        </authorList>
    </citation>
    <scope>NUCLEOTIDE SEQUENCE [LARGE SCALE GENOMIC DNA]</scope>
    <source>
        <strain evidence="1 2">R22 G/1</strain>
    </source>
</reference>
<protein>
    <submittedName>
        <fullName evidence="1">Uncharacterized protein</fullName>
    </submittedName>
</protein>
<proteinExistence type="predicted"/>